<sequence>DEKDKSERLADYGKELLELAKTGVTIDSQMAQQIAQKHNVL</sequence>
<evidence type="ECO:0000313" key="4">
    <source>
        <dbReference type="EMBL" id="CAF4054347.1"/>
    </source>
</evidence>
<organism evidence="4 6">
    <name type="scientific">Rotaria sordida</name>
    <dbReference type="NCBI Taxonomy" id="392033"/>
    <lineage>
        <taxon>Eukaryota</taxon>
        <taxon>Metazoa</taxon>
        <taxon>Spiralia</taxon>
        <taxon>Gnathifera</taxon>
        <taxon>Rotifera</taxon>
        <taxon>Eurotatoria</taxon>
        <taxon>Bdelloidea</taxon>
        <taxon>Philodinida</taxon>
        <taxon>Philodinidae</taxon>
        <taxon>Rotaria</taxon>
    </lineage>
</organism>
<dbReference type="EMBL" id="CAJOAX010009349">
    <property type="protein sequence ID" value="CAF4054347.1"/>
    <property type="molecule type" value="Genomic_DNA"/>
</dbReference>
<dbReference type="Proteomes" id="UP000663854">
    <property type="component" value="Unassembled WGS sequence"/>
</dbReference>
<gene>
    <name evidence="5" type="ORF">FNK824_LOCUS30989</name>
    <name evidence="3" type="ORF">JXQ802_LOCUS57212</name>
    <name evidence="4" type="ORF">OTI717_LOCUS31811</name>
    <name evidence="2" type="ORF">PYM288_LOCUS40619</name>
    <name evidence="1" type="ORF">SEV965_LOCUS36022</name>
</gene>
<dbReference type="Proteomes" id="UP000663874">
    <property type="component" value="Unassembled WGS sequence"/>
</dbReference>
<protein>
    <submittedName>
        <fullName evidence="4">Uncharacterized protein</fullName>
    </submittedName>
</protein>
<dbReference type="AlphaFoldDB" id="A0A819RYA1"/>
<accession>A0A819RYA1</accession>
<comment type="caution">
    <text evidence="4">The sequence shown here is derived from an EMBL/GenBank/DDBJ whole genome shotgun (WGS) entry which is preliminary data.</text>
</comment>
<dbReference type="EMBL" id="CAJNOL010014626">
    <property type="protein sequence ID" value="CAF1668625.1"/>
    <property type="molecule type" value="Genomic_DNA"/>
</dbReference>
<evidence type="ECO:0000313" key="2">
    <source>
        <dbReference type="EMBL" id="CAF1538661.1"/>
    </source>
</evidence>
<evidence type="ECO:0000313" key="3">
    <source>
        <dbReference type="EMBL" id="CAF1668625.1"/>
    </source>
</evidence>
<dbReference type="EMBL" id="CAJNOH010012744">
    <property type="protein sequence ID" value="CAF1538661.1"/>
    <property type="molecule type" value="Genomic_DNA"/>
</dbReference>
<evidence type="ECO:0000313" key="7">
    <source>
        <dbReference type="Proteomes" id="UP000663870"/>
    </source>
</evidence>
<keyword evidence="7" id="KW-1185">Reference proteome</keyword>
<feature type="non-terminal residue" evidence="4">
    <location>
        <position position="1"/>
    </location>
</feature>
<reference evidence="4" key="1">
    <citation type="submission" date="2021-02" db="EMBL/GenBank/DDBJ databases">
        <authorList>
            <person name="Nowell W R."/>
        </authorList>
    </citation>
    <scope>NUCLEOTIDE SEQUENCE</scope>
</reference>
<evidence type="ECO:0000313" key="1">
    <source>
        <dbReference type="EMBL" id="CAF1500062.1"/>
    </source>
</evidence>
<dbReference type="Proteomes" id="UP000663870">
    <property type="component" value="Unassembled WGS sequence"/>
</dbReference>
<dbReference type="Proteomes" id="UP000663823">
    <property type="component" value="Unassembled WGS sequence"/>
</dbReference>
<name>A0A819RYA1_9BILA</name>
<dbReference type="EMBL" id="CAJOBE010009784">
    <property type="protein sequence ID" value="CAF4092903.1"/>
    <property type="molecule type" value="Genomic_DNA"/>
</dbReference>
<dbReference type="Proteomes" id="UP000663889">
    <property type="component" value="Unassembled WGS sequence"/>
</dbReference>
<evidence type="ECO:0000313" key="6">
    <source>
        <dbReference type="Proteomes" id="UP000663823"/>
    </source>
</evidence>
<dbReference type="EMBL" id="CAJNOU010006235">
    <property type="protein sequence ID" value="CAF1500062.1"/>
    <property type="molecule type" value="Genomic_DNA"/>
</dbReference>
<evidence type="ECO:0000313" key="5">
    <source>
        <dbReference type="EMBL" id="CAF4092903.1"/>
    </source>
</evidence>
<proteinExistence type="predicted"/>